<dbReference type="Proteomes" id="UP000800082">
    <property type="component" value="Unassembled WGS sequence"/>
</dbReference>
<organism evidence="1 2">
    <name type="scientific">Didymella exigua CBS 183.55</name>
    <dbReference type="NCBI Taxonomy" id="1150837"/>
    <lineage>
        <taxon>Eukaryota</taxon>
        <taxon>Fungi</taxon>
        <taxon>Dikarya</taxon>
        <taxon>Ascomycota</taxon>
        <taxon>Pezizomycotina</taxon>
        <taxon>Dothideomycetes</taxon>
        <taxon>Pleosporomycetidae</taxon>
        <taxon>Pleosporales</taxon>
        <taxon>Pleosporineae</taxon>
        <taxon>Didymellaceae</taxon>
        <taxon>Didymella</taxon>
    </lineage>
</organism>
<dbReference type="EMBL" id="ML978964">
    <property type="protein sequence ID" value="KAF1930169.1"/>
    <property type="molecule type" value="Genomic_DNA"/>
</dbReference>
<reference evidence="1" key="1">
    <citation type="journal article" date="2020" name="Stud. Mycol.">
        <title>101 Dothideomycetes genomes: a test case for predicting lifestyles and emergence of pathogens.</title>
        <authorList>
            <person name="Haridas S."/>
            <person name="Albert R."/>
            <person name="Binder M."/>
            <person name="Bloem J."/>
            <person name="Labutti K."/>
            <person name="Salamov A."/>
            <person name="Andreopoulos B."/>
            <person name="Baker S."/>
            <person name="Barry K."/>
            <person name="Bills G."/>
            <person name="Bluhm B."/>
            <person name="Cannon C."/>
            <person name="Castanera R."/>
            <person name="Culley D."/>
            <person name="Daum C."/>
            <person name="Ezra D."/>
            <person name="Gonzalez J."/>
            <person name="Henrissat B."/>
            <person name="Kuo A."/>
            <person name="Liang C."/>
            <person name="Lipzen A."/>
            <person name="Lutzoni F."/>
            <person name="Magnuson J."/>
            <person name="Mondo S."/>
            <person name="Nolan M."/>
            <person name="Ohm R."/>
            <person name="Pangilinan J."/>
            <person name="Park H.-J."/>
            <person name="Ramirez L."/>
            <person name="Alfaro M."/>
            <person name="Sun H."/>
            <person name="Tritt A."/>
            <person name="Yoshinaga Y."/>
            <person name="Zwiers L.-H."/>
            <person name="Turgeon B."/>
            <person name="Goodwin S."/>
            <person name="Spatafora J."/>
            <person name="Crous P."/>
            <person name="Grigoriev I."/>
        </authorList>
    </citation>
    <scope>NUCLEOTIDE SEQUENCE</scope>
    <source>
        <strain evidence="1">CBS 183.55</strain>
    </source>
</reference>
<gene>
    <name evidence="1" type="ORF">M421DRAFT_419213</name>
</gene>
<evidence type="ECO:0000313" key="2">
    <source>
        <dbReference type="Proteomes" id="UP000800082"/>
    </source>
</evidence>
<proteinExistence type="predicted"/>
<dbReference type="RefSeq" id="XP_033450417.1">
    <property type="nucleotide sequence ID" value="XM_033592042.1"/>
</dbReference>
<accession>A0A6A5RRC1</accession>
<name>A0A6A5RRC1_9PLEO</name>
<sequence length="85" mass="9491">MLLAQLKERQRCLTCLVWRTTGRQPSLPFPSKLSVADHSLGRSSTTHSPSRATHLSLASLVHIAAYSGRASYLRIPRSRLDASRY</sequence>
<protein>
    <submittedName>
        <fullName evidence="1">Uncharacterized protein</fullName>
    </submittedName>
</protein>
<evidence type="ECO:0000313" key="1">
    <source>
        <dbReference type="EMBL" id="KAF1930169.1"/>
    </source>
</evidence>
<dbReference type="GeneID" id="54349710"/>
<keyword evidence="2" id="KW-1185">Reference proteome</keyword>
<dbReference type="AlphaFoldDB" id="A0A6A5RRC1"/>